<evidence type="ECO:0000313" key="2">
    <source>
        <dbReference type="EMBL" id="VTZ65236.1"/>
    </source>
</evidence>
<reference evidence="2" key="1">
    <citation type="submission" date="2019-06" db="EMBL/GenBank/DDBJ databases">
        <authorList>
            <person name="Le Quere A."/>
            <person name="Colella S."/>
        </authorList>
    </citation>
    <scope>NUCLEOTIDE SEQUENCE</scope>
    <source>
        <strain evidence="2">EmedicaeMD41</strain>
    </source>
</reference>
<dbReference type="AlphaFoldDB" id="A0A508XAX7"/>
<proteinExistence type="predicted"/>
<accession>A0A508XAX7</accession>
<protein>
    <submittedName>
        <fullName evidence="2">Uncharacterized protein</fullName>
    </submittedName>
</protein>
<gene>
    <name evidence="2" type="ORF">EMEDMD4_790260</name>
</gene>
<evidence type="ECO:0000256" key="1">
    <source>
        <dbReference type="SAM" id="MobiDB-lite"/>
    </source>
</evidence>
<feature type="region of interest" description="Disordered" evidence="1">
    <location>
        <begin position="140"/>
        <end position="177"/>
    </location>
</feature>
<dbReference type="Proteomes" id="UP000507954">
    <property type="component" value="Unassembled WGS sequence"/>
</dbReference>
<name>A0A508XAX7_9HYPH</name>
<sequence length="216" mass="23668">MSAGNCDHGTGGIDTRSGDDAPIDRTLEAEGWSAHITHSGEAAHQGIRRLLAGQDTGEAEIAHCLRRTGRGQHGMPVRIDQARHQRSPVAGNSLSAFGLNRACRNRRDYIALDQNIRRRRKNSTFSVKDADILEQHVIGAGRGAKSEHESRGKHFSARVKHSEKGTRKKGQRCGAGHGMRHNFALRELLRFNEFLAHDGYPALGGDMLTAQGQVRA</sequence>
<feature type="region of interest" description="Disordered" evidence="1">
    <location>
        <begin position="1"/>
        <end position="23"/>
    </location>
</feature>
<dbReference type="EMBL" id="CABFNB010000149">
    <property type="protein sequence ID" value="VTZ65236.1"/>
    <property type="molecule type" value="Genomic_DNA"/>
</dbReference>
<organism evidence="2">
    <name type="scientific">Sinorhizobium medicae</name>
    <dbReference type="NCBI Taxonomy" id="110321"/>
    <lineage>
        <taxon>Bacteria</taxon>
        <taxon>Pseudomonadati</taxon>
        <taxon>Pseudomonadota</taxon>
        <taxon>Alphaproteobacteria</taxon>
        <taxon>Hyphomicrobiales</taxon>
        <taxon>Rhizobiaceae</taxon>
        <taxon>Sinorhizobium/Ensifer group</taxon>
        <taxon>Sinorhizobium</taxon>
    </lineage>
</organism>